<protein>
    <submittedName>
        <fullName evidence="1 3">Uncharacterized protein</fullName>
    </submittedName>
</protein>
<sequence length="147" mass="16842">MQSQSVLFLTLGGRELCSLVKNLAFLNVPAELPFEKLKSLLLDHILPVSFQATERCRFNSMIRAANMPCREFILQLNKQASKCNYGDRLEEQLCDRLIAGINNISLQRKMLEKKDIMFAEARKICEQSDDLCAAVVEKILHIRIIMK</sequence>
<evidence type="ECO:0000313" key="1">
    <source>
        <dbReference type="EMBL" id="VDP81214.1"/>
    </source>
</evidence>
<organism evidence="3">
    <name type="scientific">Echinostoma caproni</name>
    <dbReference type="NCBI Taxonomy" id="27848"/>
    <lineage>
        <taxon>Eukaryota</taxon>
        <taxon>Metazoa</taxon>
        <taxon>Spiralia</taxon>
        <taxon>Lophotrochozoa</taxon>
        <taxon>Platyhelminthes</taxon>
        <taxon>Trematoda</taxon>
        <taxon>Digenea</taxon>
        <taxon>Plagiorchiida</taxon>
        <taxon>Echinostomata</taxon>
        <taxon>Echinostomatoidea</taxon>
        <taxon>Echinostomatidae</taxon>
        <taxon>Echinostoma</taxon>
    </lineage>
</organism>
<dbReference type="Proteomes" id="UP000272942">
    <property type="component" value="Unassembled WGS sequence"/>
</dbReference>
<keyword evidence="2" id="KW-1185">Reference proteome</keyword>
<evidence type="ECO:0000313" key="2">
    <source>
        <dbReference type="Proteomes" id="UP000272942"/>
    </source>
</evidence>
<dbReference type="WBParaSite" id="ECPE_0000749201-mRNA-1">
    <property type="protein sequence ID" value="ECPE_0000749201-mRNA-1"/>
    <property type="gene ID" value="ECPE_0000749201"/>
</dbReference>
<dbReference type="EMBL" id="UZAN01044651">
    <property type="protein sequence ID" value="VDP81214.1"/>
    <property type="molecule type" value="Genomic_DNA"/>
</dbReference>
<dbReference type="PANTHER" id="PTHR33198:SF19">
    <property type="entry name" value="CCHC-TYPE DOMAIN-CONTAINING PROTEIN"/>
    <property type="match status" value="1"/>
</dbReference>
<accession>A0A183AKJ1</accession>
<evidence type="ECO:0000313" key="3">
    <source>
        <dbReference type="WBParaSite" id="ECPE_0000749201-mRNA-1"/>
    </source>
</evidence>
<name>A0A183AKJ1_9TREM</name>
<proteinExistence type="predicted"/>
<reference evidence="3" key="1">
    <citation type="submission" date="2016-06" db="UniProtKB">
        <authorList>
            <consortium name="WormBaseParasite"/>
        </authorList>
    </citation>
    <scope>IDENTIFICATION</scope>
</reference>
<gene>
    <name evidence="1" type="ORF">ECPE_LOCUS7476</name>
</gene>
<dbReference type="PANTHER" id="PTHR33198">
    <property type="entry name" value="ANK_REP_REGION DOMAIN-CONTAINING PROTEIN-RELATED"/>
    <property type="match status" value="1"/>
</dbReference>
<dbReference type="OrthoDB" id="10064127at2759"/>
<dbReference type="AlphaFoldDB" id="A0A183AKJ1"/>
<reference evidence="1 2" key="2">
    <citation type="submission" date="2018-11" db="EMBL/GenBank/DDBJ databases">
        <authorList>
            <consortium name="Pathogen Informatics"/>
        </authorList>
    </citation>
    <scope>NUCLEOTIDE SEQUENCE [LARGE SCALE GENOMIC DNA]</scope>
    <source>
        <strain evidence="1 2">Egypt</strain>
    </source>
</reference>